<keyword evidence="1" id="KW-0175">Coiled coil</keyword>
<name>A0A4Y9AEF6_9BACI</name>
<proteinExistence type="predicted"/>
<evidence type="ECO:0000313" key="4">
    <source>
        <dbReference type="EMBL" id="TFJ94269.1"/>
    </source>
</evidence>
<dbReference type="OrthoDB" id="2958803at2"/>
<keyword evidence="3" id="KW-0732">Signal</keyword>
<feature type="region of interest" description="Disordered" evidence="2">
    <location>
        <begin position="267"/>
        <end position="287"/>
    </location>
</feature>
<feature type="compositionally biased region" description="Acidic residues" evidence="2">
    <location>
        <begin position="499"/>
        <end position="512"/>
    </location>
</feature>
<evidence type="ECO:0008006" key="6">
    <source>
        <dbReference type="Google" id="ProtNLM"/>
    </source>
</evidence>
<dbReference type="EMBL" id="SRHY01000002">
    <property type="protein sequence ID" value="TFJ94269.1"/>
    <property type="molecule type" value="Genomic_DNA"/>
</dbReference>
<evidence type="ECO:0000313" key="5">
    <source>
        <dbReference type="Proteomes" id="UP000298484"/>
    </source>
</evidence>
<gene>
    <name evidence="4" type="ORF">E4U82_03160</name>
</gene>
<feature type="region of interest" description="Disordered" evidence="2">
    <location>
        <begin position="468"/>
        <end position="553"/>
    </location>
</feature>
<evidence type="ECO:0000256" key="1">
    <source>
        <dbReference type="SAM" id="Coils"/>
    </source>
</evidence>
<reference evidence="4 5" key="1">
    <citation type="submission" date="2019-03" db="EMBL/GenBank/DDBJ databases">
        <title>Genome sequence of Lentibacillus salicampi ATCC BAA-719.</title>
        <authorList>
            <person name="Maclea K.S."/>
            <person name="Simoes Junior M."/>
        </authorList>
    </citation>
    <scope>NUCLEOTIDE SEQUENCE [LARGE SCALE GENOMIC DNA]</scope>
    <source>
        <strain evidence="4 5">ATCC BAA-719</strain>
    </source>
</reference>
<evidence type="ECO:0000256" key="2">
    <source>
        <dbReference type="SAM" id="MobiDB-lite"/>
    </source>
</evidence>
<comment type="caution">
    <text evidence="4">The sequence shown here is derived from an EMBL/GenBank/DDBJ whole genome shotgun (WGS) entry which is preliminary data.</text>
</comment>
<evidence type="ECO:0000256" key="3">
    <source>
        <dbReference type="SAM" id="SignalP"/>
    </source>
</evidence>
<feature type="region of interest" description="Disordered" evidence="2">
    <location>
        <begin position="338"/>
        <end position="394"/>
    </location>
</feature>
<feature type="compositionally biased region" description="Basic and acidic residues" evidence="2">
    <location>
        <begin position="522"/>
        <end position="531"/>
    </location>
</feature>
<dbReference type="RefSeq" id="WP_135108584.1">
    <property type="nucleotide sequence ID" value="NZ_SRHY01000002.1"/>
</dbReference>
<feature type="chain" id="PRO_5021200413" description="DUF5667 domain-containing protein" evidence="3">
    <location>
        <begin position="36"/>
        <end position="553"/>
    </location>
</feature>
<feature type="compositionally biased region" description="Acidic residues" evidence="2">
    <location>
        <begin position="271"/>
        <end position="283"/>
    </location>
</feature>
<feature type="compositionally biased region" description="Basic and acidic residues" evidence="2">
    <location>
        <begin position="468"/>
        <end position="498"/>
    </location>
</feature>
<organism evidence="4 5">
    <name type="scientific">Lentibacillus salicampi</name>
    <dbReference type="NCBI Taxonomy" id="175306"/>
    <lineage>
        <taxon>Bacteria</taxon>
        <taxon>Bacillati</taxon>
        <taxon>Bacillota</taxon>
        <taxon>Bacilli</taxon>
        <taxon>Bacillales</taxon>
        <taxon>Bacillaceae</taxon>
        <taxon>Lentibacillus</taxon>
    </lineage>
</organism>
<dbReference type="AlphaFoldDB" id="A0A4Y9AEF6"/>
<protein>
    <recommendedName>
        <fullName evidence="6">DUF5667 domain-containing protein</fullName>
    </recommendedName>
</protein>
<feature type="coiled-coil region" evidence="1">
    <location>
        <begin position="403"/>
        <end position="451"/>
    </location>
</feature>
<accession>A0A4Y9AEF6</accession>
<feature type="coiled-coil region" evidence="1">
    <location>
        <begin position="195"/>
        <end position="229"/>
    </location>
</feature>
<keyword evidence="5" id="KW-1185">Reference proteome</keyword>
<feature type="compositionally biased region" description="Polar residues" evidence="2">
    <location>
        <begin position="532"/>
        <end position="544"/>
    </location>
</feature>
<dbReference type="Proteomes" id="UP000298484">
    <property type="component" value="Unassembled WGS sequence"/>
</dbReference>
<sequence length="553" mass="61186">MKNNPKCYKPVFLHAVFILVCMLIFSLIGASSVLAEDDDGSEEDGGDSGGFTIESDRVEGAMDVAGALGGKIDIKEGIIEGLTITKTLDRGEEEGLVIKITSPGPIDVKNLKAHTIDGGPPHFDGLCVSEKLGWACLEGVEMTVPQQSADNISLPDAKVETCFESECGGASPETSMSEQEMANTLKKMDEQDMTLKEMTEGLEDDKEKLQTIEELIKQAEKHFEKIQDNEYTNHLQQLTDVSNKHLTADMTEEELIQFMEENLDLNSNTSEGEEANTDSDSDDSVSPLVPLTHEIEKTYKSYDDVTAEFFSAAQEAAGLVKELEESIQMKEKSLAALEAEKDKLDPEKQKQAENYNELKDKAETGEAGNDKETNHDEQADSDSKKNSDEKNEDLTIDAFKKEFKTFKENMDSVMKRHDELQENVKSITEKKEAITDNIKDLKAVIMEFEDDYSDDIYQNLMETLSFVEVEKGQKPEGKGENDDTGNKKSSEEKKRNEDQNTDEDSDSSDEQNGDAASASQDGKQESKKNNDGSEQTNGNNGNDGSKQESEADP</sequence>
<feature type="signal peptide" evidence="3">
    <location>
        <begin position="1"/>
        <end position="35"/>
    </location>
</feature>